<name>A0A6A8DGM8_9BACI</name>
<accession>A0A6A8DGM8</accession>
<dbReference type="InterPro" id="IPR038118">
    <property type="entry name" value="BOFC_N_sf"/>
</dbReference>
<dbReference type="AlphaFoldDB" id="A0A6A8DGM8"/>
<reference evidence="3" key="1">
    <citation type="submission" date="2019-11" db="EMBL/GenBank/DDBJ databases">
        <authorList>
            <person name="Li J."/>
        </authorList>
    </citation>
    <scope>NUCLEOTIDE SEQUENCE</scope>
    <source>
        <strain evidence="3">B6B</strain>
    </source>
</reference>
<evidence type="ECO:0000259" key="1">
    <source>
        <dbReference type="Pfam" id="PF08955"/>
    </source>
</evidence>
<dbReference type="Proteomes" id="UP000799092">
    <property type="component" value="Unassembled WGS sequence"/>
</dbReference>
<dbReference type="InterPro" id="IPR038117">
    <property type="entry name" value="BofC_C_sf"/>
</dbReference>
<dbReference type="Gene3D" id="3.30.70.1740">
    <property type="entry name" value="Bypass-of-forespore C, C-terminal domain"/>
    <property type="match status" value="1"/>
</dbReference>
<dbReference type="EMBL" id="WJNG01000007">
    <property type="protein sequence ID" value="MRH42999.1"/>
    <property type="molecule type" value="Genomic_DNA"/>
</dbReference>
<protein>
    <submittedName>
        <fullName evidence="3">Regulator</fullName>
    </submittedName>
</protein>
<dbReference type="Gene3D" id="3.10.20.420">
    <property type="entry name" value="Bypass-of-forespore C, N-terminal domain"/>
    <property type="match status" value="1"/>
</dbReference>
<evidence type="ECO:0000313" key="4">
    <source>
        <dbReference type="Proteomes" id="UP000799092"/>
    </source>
</evidence>
<dbReference type="InterPro" id="IPR015071">
    <property type="entry name" value="BOFC_N"/>
</dbReference>
<dbReference type="OrthoDB" id="2678751at2"/>
<comment type="caution">
    <text evidence="3">The sequence shown here is derived from an EMBL/GenBank/DDBJ whole genome shotgun (WGS) entry which is preliminary data.</text>
</comment>
<keyword evidence="4" id="KW-1185">Reference proteome</keyword>
<feature type="domain" description="Bypass of forespore C C-terminal" evidence="1">
    <location>
        <begin position="103"/>
        <end position="173"/>
    </location>
</feature>
<proteinExistence type="predicted"/>
<organism evidence="3 4">
    <name type="scientific">Aquibacillus halophilus</name>
    <dbReference type="NCBI Taxonomy" id="930132"/>
    <lineage>
        <taxon>Bacteria</taxon>
        <taxon>Bacillati</taxon>
        <taxon>Bacillota</taxon>
        <taxon>Bacilli</taxon>
        <taxon>Bacillales</taxon>
        <taxon>Bacillaceae</taxon>
        <taxon>Aquibacillus</taxon>
    </lineage>
</organism>
<gene>
    <name evidence="3" type="ORF">GH741_09905</name>
</gene>
<dbReference type="Pfam" id="PF08977">
    <property type="entry name" value="BOFC_N"/>
    <property type="match status" value="1"/>
</dbReference>
<dbReference type="InterPro" id="IPR015050">
    <property type="entry name" value="BofC_C"/>
</dbReference>
<sequence length="183" mass="21288">MLMKRHLILLIMSLAIVFGGLGISSLVLADNKDEGQSDQEENVLREPLEMEVTLQRHYIDGKFEENTHTETIGAMEDFWSYYHGWQVIDQKEGKIVFRKEIPDISPYLKEKGYFGLKNDILTIFNGRPTHEQVIQSFYQIDTSELESYQAKQLQDGIKIETKEVYQYVLEAFRDMTPSRSVSN</sequence>
<feature type="domain" description="Bypass-of-forespore C N-terminal" evidence="2">
    <location>
        <begin position="50"/>
        <end position="99"/>
    </location>
</feature>
<dbReference type="Pfam" id="PF08955">
    <property type="entry name" value="BofC_C"/>
    <property type="match status" value="1"/>
</dbReference>
<evidence type="ECO:0000313" key="3">
    <source>
        <dbReference type="EMBL" id="MRH42999.1"/>
    </source>
</evidence>
<evidence type="ECO:0000259" key="2">
    <source>
        <dbReference type="Pfam" id="PF08977"/>
    </source>
</evidence>